<evidence type="ECO:0000313" key="2">
    <source>
        <dbReference type="Proteomes" id="UP000000305"/>
    </source>
</evidence>
<dbReference type="InParanoid" id="E9GJT3"/>
<protein>
    <submittedName>
        <fullName evidence="1">Uncharacterized protein</fullName>
    </submittedName>
</protein>
<reference evidence="1 2" key="1">
    <citation type="journal article" date="2011" name="Science">
        <title>The ecoresponsive genome of Daphnia pulex.</title>
        <authorList>
            <person name="Colbourne J.K."/>
            <person name="Pfrender M.E."/>
            <person name="Gilbert D."/>
            <person name="Thomas W.K."/>
            <person name="Tucker A."/>
            <person name="Oakley T.H."/>
            <person name="Tokishita S."/>
            <person name="Aerts A."/>
            <person name="Arnold G.J."/>
            <person name="Basu M.K."/>
            <person name="Bauer D.J."/>
            <person name="Caceres C.E."/>
            <person name="Carmel L."/>
            <person name="Casola C."/>
            <person name="Choi J.H."/>
            <person name="Detter J.C."/>
            <person name="Dong Q."/>
            <person name="Dusheyko S."/>
            <person name="Eads B.D."/>
            <person name="Frohlich T."/>
            <person name="Geiler-Samerotte K.A."/>
            <person name="Gerlach D."/>
            <person name="Hatcher P."/>
            <person name="Jogdeo S."/>
            <person name="Krijgsveld J."/>
            <person name="Kriventseva E.V."/>
            <person name="Kultz D."/>
            <person name="Laforsch C."/>
            <person name="Lindquist E."/>
            <person name="Lopez J."/>
            <person name="Manak J.R."/>
            <person name="Muller J."/>
            <person name="Pangilinan J."/>
            <person name="Patwardhan R.P."/>
            <person name="Pitluck S."/>
            <person name="Pritham E.J."/>
            <person name="Rechtsteiner A."/>
            <person name="Rho M."/>
            <person name="Rogozin I.B."/>
            <person name="Sakarya O."/>
            <person name="Salamov A."/>
            <person name="Schaack S."/>
            <person name="Shapiro H."/>
            <person name="Shiga Y."/>
            <person name="Skalitzky C."/>
            <person name="Smith Z."/>
            <person name="Souvorov A."/>
            <person name="Sung W."/>
            <person name="Tang Z."/>
            <person name="Tsuchiya D."/>
            <person name="Tu H."/>
            <person name="Vos H."/>
            <person name="Wang M."/>
            <person name="Wolf Y.I."/>
            <person name="Yamagata H."/>
            <person name="Yamada T."/>
            <person name="Ye Y."/>
            <person name="Shaw J.R."/>
            <person name="Andrews J."/>
            <person name="Crease T.J."/>
            <person name="Tang H."/>
            <person name="Lucas S.M."/>
            <person name="Robertson H.M."/>
            <person name="Bork P."/>
            <person name="Koonin E.V."/>
            <person name="Zdobnov E.M."/>
            <person name="Grigoriev I.V."/>
            <person name="Lynch M."/>
            <person name="Boore J.L."/>
        </authorList>
    </citation>
    <scope>NUCLEOTIDE SEQUENCE [LARGE SCALE GENOMIC DNA]</scope>
</reference>
<dbReference type="EMBL" id="GL732548">
    <property type="protein sequence ID" value="EFX80166.1"/>
    <property type="molecule type" value="Genomic_DNA"/>
</dbReference>
<accession>E9GJT3</accession>
<evidence type="ECO:0000313" key="1">
    <source>
        <dbReference type="EMBL" id="EFX80166.1"/>
    </source>
</evidence>
<dbReference type="HOGENOM" id="CLU_2252715_0_0_1"/>
<proteinExistence type="predicted"/>
<dbReference type="AlphaFoldDB" id="E9GJT3"/>
<sequence length="104" mass="12562">MKMEYPWNGIILICNRPTTTHRKSPMMMRNRRYLRIQYFQPLAQRFPCTKVASCWKFKTLILFGARKNLATWSGREQHLAVMHRPPLHRLRSSHLFKRRGRVIP</sequence>
<organism evidence="1 2">
    <name type="scientific">Daphnia pulex</name>
    <name type="common">Water flea</name>
    <dbReference type="NCBI Taxonomy" id="6669"/>
    <lineage>
        <taxon>Eukaryota</taxon>
        <taxon>Metazoa</taxon>
        <taxon>Ecdysozoa</taxon>
        <taxon>Arthropoda</taxon>
        <taxon>Crustacea</taxon>
        <taxon>Branchiopoda</taxon>
        <taxon>Diplostraca</taxon>
        <taxon>Cladocera</taxon>
        <taxon>Anomopoda</taxon>
        <taxon>Daphniidae</taxon>
        <taxon>Daphnia</taxon>
    </lineage>
</organism>
<dbReference type="KEGG" id="dpx:DAPPUDRAFT_304179"/>
<dbReference type="Proteomes" id="UP000000305">
    <property type="component" value="Unassembled WGS sequence"/>
</dbReference>
<keyword evidence="2" id="KW-1185">Reference proteome</keyword>
<gene>
    <name evidence="1" type="ORF">DAPPUDRAFT_304179</name>
</gene>
<name>E9GJT3_DAPPU</name>